<dbReference type="SMART" id="SM00245">
    <property type="entry name" value="TSPc"/>
    <property type="match status" value="1"/>
</dbReference>
<name>A0A077HJL1_9CORY</name>
<proteinExistence type="predicted"/>
<evidence type="ECO:0000313" key="2">
    <source>
        <dbReference type="EMBL" id="AIL97258.1"/>
    </source>
</evidence>
<accession>A0A077HJL1</accession>
<reference evidence="2 3" key="1">
    <citation type="submission" date="2014-08" db="EMBL/GenBank/DDBJ databases">
        <title>Complete genome sequence of Corynebacterium ureicelerivorans DSM 45051, a lipophilic and urea-splitting isolate from a blood culture of a septicaemia patient.</title>
        <authorList>
            <person name="Tippelt A."/>
            <person name="Albersmeier A."/>
            <person name="Brinkrolf K."/>
            <person name="Ruckert C."/>
            <person name="Tauch A."/>
        </authorList>
    </citation>
    <scope>NUCLEOTIDE SEQUENCE [LARGE SCALE GENOMIC DNA]</scope>
    <source>
        <strain evidence="2 3">IMMIB RIV-2301</strain>
    </source>
</reference>
<dbReference type="Gene3D" id="3.90.226.10">
    <property type="entry name" value="2-enoyl-CoA Hydratase, Chain A, domain 1"/>
    <property type="match status" value="1"/>
</dbReference>
<dbReference type="STRING" id="401472.CUREI_08070"/>
<feature type="domain" description="Tail specific protease" evidence="1">
    <location>
        <begin position="108"/>
        <end position="316"/>
    </location>
</feature>
<dbReference type="PANTHER" id="PTHR32060">
    <property type="entry name" value="TAIL-SPECIFIC PROTEASE"/>
    <property type="match status" value="1"/>
</dbReference>
<keyword evidence="3" id="KW-1185">Reference proteome</keyword>
<dbReference type="KEGG" id="cuv:CUREI_08070"/>
<dbReference type="PANTHER" id="PTHR32060:SF30">
    <property type="entry name" value="CARBOXY-TERMINAL PROCESSING PROTEASE CTPA"/>
    <property type="match status" value="1"/>
</dbReference>
<dbReference type="Proteomes" id="UP000028939">
    <property type="component" value="Chromosome"/>
</dbReference>
<dbReference type="GO" id="GO:0007165">
    <property type="term" value="P:signal transduction"/>
    <property type="evidence" value="ECO:0007669"/>
    <property type="project" value="TreeGrafter"/>
</dbReference>
<dbReference type="InterPro" id="IPR029045">
    <property type="entry name" value="ClpP/crotonase-like_dom_sf"/>
</dbReference>
<gene>
    <name evidence="2" type="ORF">CUREI_08070</name>
</gene>
<dbReference type="Pfam" id="PF03572">
    <property type="entry name" value="Peptidase_S41"/>
    <property type="match status" value="1"/>
</dbReference>
<dbReference type="RefSeq" id="WP_038612419.1">
    <property type="nucleotide sequence ID" value="NZ_CP009215.1"/>
</dbReference>
<dbReference type="GO" id="GO:0030288">
    <property type="term" value="C:outer membrane-bounded periplasmic space"/>
    <property type="evidence" value="ECO:0007669"/>
    <property type="project" value="TreeGrafter"/>
</dbReference>
<dbReference type="GO" id="GO:0008236">
    <property type="term" value="F:serine-type peptidase activity"/>
    <property type="evidence" value="ECO:0007669"/>
    <property type="project" value="InterPro"/>
</dbReference>
<evidence type="ECO:0000313" key="3">
    <source>
        <dbReference type="Proteomes" id="UP000028939"/>
    </source>
</evidence>
<dbReference type="GO" id="GO:0006508">
    <property type="term" value="P:proteolysis"/>
    <property type="evidence" value="ECO:0007669"/>
    <property type="project" value="InterPro"/>
</dbReference>
<dbReference type="SUPFAM" id="SSF52096">
    <property type="entry name" value="ClpP/crotonase"/>
    <property type="match status" value="1"/>
</dbReference>
<sequence>MSTARKVLLTVGGLVVALILAAAAAVYVYGPTATAMYTGTARFFGTDTPKRYTSTVLDLAGQGLYADTPEFAEASTAAREAAENAETLDDIRPALDKAVQAAGGKHSKLFAPATGDDDEVDDEIAETKTAGVAVSGGVAVATVPGVDRHADIQAYADALSSGLIQARDDGACGAIVDLRGNGGGDMGPMLAGLSPLLPDGEVLEFVTASSSMPVNVSGNAVNGGGSALETAGGKWDAPTAVLVDEYTASSGEATMLSFRGLERSRSFGEPTAGYASANMVYDFPDGSSMMLTIAKDRARTGETFAEDPIRPDTEGGEADALAWLAEEHDCR</sequence>
<dbReference type="OrthoDB" id="7314861at2"/>
<dbReference type="InterPro" id="IPR005151">
    <property type="entry name" value="Tail-specific_protease"/>
</dbReference>
<dbReference type="HOGENOM" id="CLU_071253_0_0_11"/>
<dbReference type="EMBL" id="CP009215">
    <property type="protein sequence ID" value="AIL97258.1"/>
    <property type="molecule type" value="Genomic_DNA"/>
</dbReference>
<dbReference type="AlphaFoldDB" id="A0A077HJL1"/>
<dbReference type="GO" id="GO:0004175">
    <property type="term" value="F:endopeptidase activity"/>
    <property type="evidence" value="ECO:0007669"/>
    <property type="project" value="TreeGrafter"/>
</dbReference>
<evidence type="ECO:0000259" key="1">
    <source>
        <dbReference type="SMART" id="SM00245"/>
    </source>
</evidence>
<organism evidence="2 3">
    <name type="scientific">Corynebacterium ureicelerivorans</name>
    <dbReference type="NCBI Taxonomy" id="401472"/>
    <lineage>
        <taxon>Bacteria</taxon>
        <taxon>Bacillati</taxon>
        <taxon>Actinomycetota</taxon>
        <taxon>Actinomycetes</taxon>
        <taxon>Mycobacteriales</taxon>
        <taxon>Corynebacteriaceae</taxon>
        <taxon>Corynebacterium</taxon>
    </lineage>
</organism>
<protein>
    <recommendedName>
        <fullName evidence="1">Tail specific protease domain-containing protein</fullName>
    </recommendedName>
</protein>